<dbReference type="Gene3D" id="3.30.420.10">
    <property type="entry name" value="Ribonuclease H-like superfamily/Ribonuclease H"/>
    <property type="match status" value="1"/>
</dbReference>
<comment type="caution">
    <text evidence="2">The sequence shown here is derived from an EMBL/GenBank/DDBJ whole genome shotgun (WGS) entry which is preliminary data.</text>
</comment>
<dbReference type="SUPFAM" id="SSF53098">
    <property type="entry name" value="Ribonuclease H-like"/>
    <property type="match status" value="1"/>
</dbReference>
<dbReference type="InterPro" id="IPR012337">
    <property type="entry name" value="RNaseH-like_sf"/>
</dbReference>
<organism evidence="2 3">
    <name type="scientific">Candidatus Rickettsia kedanie</name>
    <dbReference type="NCBI Taxonomy" id="3115352"/>
    <lineage>
        <taxon>Bacteria</taxon>
        <taxon>Pseudomonadati</taxon>
        <taxon>Pseudomonadota</taxon>
        <taxon>Alphaproteobacteria</taxon>
        <taxon>Rickettsiales</taxon>
        <taxon>Rickettsiaceae</taxon>
        <taxon>Rickettsieae</taxon>
        <taxon>Rickettsia</taxon>
        <taxon>spotted fever group</taxon>
    </lineage>
</organism>
<evidence type="ECO:0000313" key="2">
    <source>
        <dbReference type="EMBL" id="GAA5252583.1"/>
    </source>
</evidence>
<evidence type="ECO:0000259" key="1">
    <source>
        <dbReference type="SMART" id="SM00474"/>
    </source>
</evidence>
<proteinExistence type="predicted"/>
<sequence length="203" mass="23669">MTITIYQNDLPNNFELEGDIAIDTETMGLNLHRDKLCLLQFSNGNGEAHLVHFVNQDYTAPNLKALLLDKTRCKVFHFARFDLASIKKYLSIDLENIFCTKISSKLVRTYTDSHSLKDLCRELLNINISKQQQSSYWGADNLSSEQKEYAAKDVLYLHQLKDMLQKMLLRENRLELAHDIFRFLPTRANLDLIGWNEIDIFMH</sequence>
<dbReference type="InterPro" id="IPR036397">
    <property type="entry name" value="RNaseH_sf"/>
</dbReference>
<dbReference type="EMBL" id="BAABMM010000034">
    <property type="protein sequence ID" value="GAA5252583.1"/>
    <property type="molecule type" value="Genomic_DNA"/>
</dbReference>
<dbReference type="CDD" id="cd06142">
    <property type="entry name" value="RNaseD_exo"/>
    <property type="match status" value="1"/>
</dbReference>
<reference evidence="2 3" key="1">
    <citation type="journal article" date="2024" name="Microbiol. Immunol.">
        <title>Discovery of a novel spotted fever group Rickettsia, 'Candidatus Rickettsia kedanie,' in unfed larval chigger mites, Leptotrombidium scutellare.</title>
        <authorList>
            <person name="Ogawa M."/>
            <person name="Matsutani M."/>
            <person name="Katayama T."/>
            <person name="Takada N."/>
            <person name="Noda S."/>
            <person name="Takahashi M."/>
            <person name="Kageyama D."/>
            <person name="Hanaoka N."/>
            <person name="Ebihara H."/>
        </authorList>
    </citation>
    <scope>NUCLEOTIDE SEQUENCE [LARGE SCALE GENOMIC DNA]</scope>
    <source>
        <strain evidence="2 3">KNCP2-13</strain>
    </source>
</reference>
<evidence type="ECO:0000313" key="3">
    <source>
        <dbReference type="Proteomes" id="UP001628124"/>
    </source>
</evidence>
<dbReference type="InterPro" id="IPR002562">
    <property type="entry name" value="3'-5'_exonuclease_dom"/>
</dbReference>
<feature type="domain" description="3'-5' exonuclease" evidence="1">
    <location>
        <begin position="1"/>
        <end position="169"/>
    </location>
</feature>
<dbReference type="Pfam" id="PF01612">
    <property type="entry name" value="DNA_pol_A_exo1"/>
    <property type="match status" value="1"/>
</dbReference>
<protein>
    <submittedName>
        <fullName evidence="2">Ribonuclease D</fullName>
    </submittedName>
</protein>
<dbReference type="PANTHER" id="PTHR47649:SF1">
    <property type="entry name" value="RIBONUCLEASE D"/>
    <property type="match status" value="1"/>
</dbReference>
<dbReference type="Proteomes" id="UP001628124">
    <property type="component" value="Unassembled WGS sequence"/>
</dbReference>
<keyword evidence="3" id="KW-1185">Reference proteome</keyword>
<name>A0ABP9TUM9_9RICK</name>
<gene>
    <name evidence="2" type="ORF">KNCP2_08710</name>
</gene>
<accession>A0ABP9TUM9</accession>
<dbReference type="RefSeq" id="WP_412708226.1">
    <property type="nucleotide sequence ID" value="NZ_BAABMM010000034.1"/>
</dbReference>
<dbReference type="PANTHER" id="PTHR47649">
    <property type="entry name" value="RIBONUCLEASE D"/>
    <property type="match status" value="1"/>
</dbReference>
<dbReference type="InterPro" id="IPR051086">
    <property type="entry name" value="RNase_D-like"/>
</dbReference>
<dbReference type="SMART" id="SM00474">
    <property type="entry name" value="35EXOc"/>
    <property type="match status" value="1"/>
</dbReference>